<name>A0ABD6S721_BACTU</name>
<reference evidence="1 2" key="1">
    <citation type="submission" date="2017-09" db="EMBL/GenBank/DDBJ databases">
        <title>Large-scale bioinformatics analysis of Bacillus genomes uncovers conserved roles of natural products in bacterial physiology.</title>
        <authorList>
            <consortium name="Agbiome Team Llc"/>
            <person name="Bleich R.M."/>
            <person name="Kirk G.J."/>
            <person name="Santa Maria K.C."/>
            <person name="Allen S.E."/>
            <person name="Farag S."/>
            <person name="Shank E.A."/>
            <person name="Bowers A."/>
        </authorList>
    </citation>
    <scope>NUCLEOTIDE SEQUENCE [LARGE SCALE GENOMIC DNA]</scope>
    <source>
        <strain evidence="1 2">AFS005140</strain>
    </source>
</reference>
<dbReference type="AlphaFoldDB" id="A0ABD6S721"/>
<proteinExistence type="predicted"/>
<accession>A0ABD6S721</accession>
<evidence type="ECO:0000313" key="1">
    <source>
        <dbReference type="EMBL" id="PER55629.1"/>
    </source>
</evidence>
<sequence>MSEKLNTEKRSLLLKGLRYVKSEKVLEIERIERRTEADYAFDREILPALGKTFSLTKAKDEDVSRVQVELQEVEELMELVNDATRELQIV</sequence>
<comment type="caution">
    <text evidence="1">The sequence shown here is derived from an EMBL/GenBank/DDBJ whole genome shotgun (WGS) entry which is preliminary data.</text>
</comment>
<evidence type="ECO:0000313" key="2">
    <source>
        <dbReference type="Proteomes" id="UP000219897"/>
    </source>
</evidence>
<dbReference type="RefSeq" id="WP_098316974.1">
    <property type="nucleotide sequence ID" value="NZ_NTYF01000023.1"/>
</dbReference>
<dbReference type="EMBL" id="NTYF01000023">
    <property type="protein sequence ID" value="PER55629.1"/>
    <property type="molecule type" value="Genomic_DNA"/>
</dbReference>
<dbReference type="Proteomes" id="UP000219897">
    <property type="component" value="Unassembled WGS sequence"/>
</dbReference>
<gene>
    <name evidence="1" type="ORF">CN495_07695</name>
</gene>
<organism evidence="1 2">
    <name type="scientific">Bacillus thuringiensis</name>
    <dbReference type="NCBI Taxonomy" id="1428"/>
    <lineage>
        <taxon>Bacteria</taxon>
        <taxon>Bacillati</taxon>
        <taxon>Bacillota</taxon>
        <taxon>Bacilli</taxon>
        <taxon>Bacillales</taxon>
        <taxon>Bacillaceae</taxon>
        <taxon>Bacillus</taxon>
        <taxon>Bacillus cereus group</taxon>
    </lineage>
</organism>
<protein>
    <submittedName>
        <fullName evidence="1">Uncharacterized protein</fullName>
    </submittedName>
</protein>